<sequence length="452" mass="52411">MVSRVRELEIALTALRAEKEELAKDKCDALEKLKLQDKELRDALTQRKLAMTEYNEVTERLCELRQQKQKLSRQVRDKEEELEVAMQKIDALRADIRKSDKGRREMEARLETVTHEATMVSHFHFHFDKIDALRADIRKSDKGRREMEARLETVTHEASMVSHFHFHFDKIDALRADIRKSDKGRREMEARLETVTHEATMERKLREEALRSARESGAPAGAADVARLQAEVDALEHQYKESLSQQQSRYNAEMASLRDQLQEADAMRTQLNRELQTTKEKLESRRMEQMNDSDDKQMLINENRKLAKDLEAMAENGRRWQAERRQLDTRLEELRAKRDTTTHWEAQIADIIRWVADEKEARGYLQALATKMTEELDYLKHASTPRSSLPSPSPATAGNNGGGGGWRNRRSQKLDKMEILTLQSSLHSEIQAKQAVGEELSRTRSELLASQR</sequence>
<dbReference type="PANTHER" id="PTHR22988:SF66">
    <property type="entry name" value="SERINE_THREONINE-PROTEIN KINASE GENGHIS KHAN"/>
    <property type="match status" value="1"/>
</dbReference>
<evidence type="ECO:0000259" key="4">
    <source>
        <dbReference type="Pfam" id="PF15796"/>
    </source>
</evidence>
<protein>
    <recommendedName>
        <fullName evidence="4">KELK-motif containing domain-containing protein</fullName>
    </recommendedName>
</protein>
<feature type="region of interest" description="Disordered" evidence="3">
    <location>
        <begin position="382"/>
        <end position="410"/>
    </location>
</feature>
<dbReference type="EMBL" id="JAHIBW010000061">
    <property type="protein sequence ID" value="KAG7294962.1"/>
    <property type="molecule type" value="Genomic_DNA"/>
</dbReference>
<evidence type="ECO:0000256" key="3">
    <source>
        <dbReference type="SAM" id="MobiDB-lite"/>
    </source>
</evidence>
<reference evidence="5 6" key="1">
    <citation type="submission" date="2021-06" db="EMBL/GenBank/DDBJ databases">
        <title>A haploid diamondback moth (Plutella xylostella L.) genome assembly resolves 31 chromosomes and identifies a diamide resistance mutation.</title>
        <authorList>
            <person name="Ward C.M."/>
            <person name="Perry K.D."/>
            <person name="Baker G."/>
            <person name="Powis K."/>
            <person name="Heckel D.G."/>
            <person name="Baxter S.W."/>
        </authorList>
    </citation>
    <scope>NUCLEOTIDE SEQUENCE [LARGE SCALE GENOMIC DNA]</scope>
    <source>
        <strain evidence="5 6">LV</strain>
        <tissue evidence="5">Single pupa</tissue>
    </source>
</reference>
<accession>A0ABQ7PPR1</accession>
<evidence type="ECO:0000313" key="6">
    <source>
        <dbReference type="Proteomes" id="UP000823941"/>
    </source>
</evidence>
<evidence type="ECO:0000256" key="1">
    <source>
        <dbReference type="ARBA" id="ARBA00023054"/>
    </source>
</evidence>
<keyword evidence="1 2" id="KW-0175">Coiled coil</keyword>
<proteinExistence type="predicted"/>
<dbReference type="InterPro" id="IPR031597">
    <property type="entry name" value="KELK"/>
</dbReference>
<gene>
    <name evidence="5" type="ORF">JYU34_022642</name>
</gene>
<evidence type="ECO:0000313" key="5">
    <source>
        <dbReference type="EMBL" id="KAG7294962.1"/>
    </source>
</evidence>
<name>A0ABQ7PPR1_PLUXY</name>
<organism evidence="5 6">
    <name type="scientific">Plutella xylostella</name>
    <name type="common">Diamondback moth</name>
    <name type="synonym">Plutella maculipennis</name>
    <dbReference type="NCBI Taxonomy" id="51655"/>
    <lineage>
        <taxon>Eukaryota</taxon>
        <taxon>Metazoa</taxon>
        <taxon>Ecdysozoa</taxon>
        <taxon>Arthropoda</taxon>
        <taxon>Hexapoda</taxon>
        <taxon>Insecta</taxon>
        <taxon>Pterygota</taxon>
        <taxon>Neoptera</taxon>
        <taxon>Endopterygota</taxon>
        <taxon>Lepidoptera</taxon>
        <taxon>Glossata</taxon>
        <taxon>Ditrysia</taxon>
        <taxon>Yponomeutoidea</taxon>
        <taxon>Plutellidae</taxon>
        <taxon>Plutella</taxon>
    </lineage>
</organism>
<comment type="caution">
    <text evidence="5">The sequence shown here is derived from an EMBL/GenBank/DDBJ whole genome shotgun (WGS) entry which is preliminary data.</text>
</comment>
<feature type="coiled-coil region" evidence="2">
    <location>
        <begin position="61"/>
        <end position="95"/>
    </location>
</feature>
<dbReference type="InterPro" id="IPR050839">
    <property type="entry name" value="Rho-assoc_Ser/Thr_Kinase"/>
</dbReference>
<evidence type="ECO:0000256" key="2">
    <source>
        <dbReference type="SAM" id="Coils"/>
    </source>
</evidence>
<feature type="domain" description="KELK-motif containing" evidence="4">
    <location>
        <begin position="4"/>
        <end position="83"/>
    </location>
</feature>
<keyword evidence="6" id="KW-1185">Reference proteome</keyword>
<dbReference type="Proteomes" id="UP000823941">
    <property type="component" value="Unassembled WGS sequence"/>
</dbReference>
<dbReference type="Pfam" id="PF15796">
    <property type="entry name" value="KELK"/>
    <property type="match status" value="1"/>
</dbReference>
<feature type="coiled-coil region" evidence="2">
    <location>
        <begin position="225"/>
        <end position="337"/>
    </location>
</feature>
<dbReference type="PANTHER" id="PTHR22988">
    <property type="entry name" value="MYOTONIC DYSTROPHY S/T KINASE-RELATED"/>
    <property type="match status" value="1"/>
</dbReference>